<gene>
    <name evidence="8" type="ORF">CVT23_02730</name>
</gene>
<evidence type="ECO:0000256" key="7">
    <source>
        <dbReference type="HAMAP-Rule" id="MF_00672"/>
    </source>
</evidence>
<feature type="transmembrane region" description="Helical" evidence="7">
    <location>
        <begin position="210"/>
        <end position="233"/>
    </location>
</feature>
<evidence type="ECO:0000256" key="3">
    <source>
        <dbReference type="ARBA" id="ARBA00022519"/>
    </source>
</evidence>
<feature type="transmembrane region" description="Helical" evidence="7">
    <location>
        <begin position="136"/>
        <end position="161"/>
    </location>
</feature>
<evidence type="ECO:0000256" key="6">
    <source>
        <dbReference type="ARBA" id="ARBA00023136"/>
    </source>
</evidence>
<keyword evidence="2 7" id="KW-1003">Cell membrane</keyword>
<comment type="similarity">
    <text evidence="7">Belongs to the UPF0761 family.</text>
</comment>
<evidence type="ECO:0000256" key="2">
    <source>
        <dbReference type="ARBA" id="ARBA00022475"/>
    </source>
</evidence>
<protein>
    <recommendedName>
        <fullName evidence="7">UPF0761 membrane protein CVT23_02730</fullName>
    </recommendedName>
</protein>
<evidence type="ECO:0000313" key="9">
    <source>
        <dbReference type="Proteomes" id="UP000229498"/>
    </source>
</evidence>
<evidence type="ECO:0000313" key="8">
    <source>
        <dbReference type="EMBL" id="PJK31168.1"/>
    </source>
</evidence>
<evidence type="ECO:0000256" key="4">
    <source>
        <dbReference type="ARBA" id="ARBA00022692"/>
    </source>
</evidence>
<dbReference type="HAMAP" id="MF_00672">
    <property type="entry name" value="UPF0761"/>
    <property type="match status" value="1"/>
</dbReference>
<comment type="caution">
    <text evidence="8">The sequence shown here is derived from an EMBL/GenBank/DDBJ whole genome shotgun (WGS) entry which is preliminary data.</text>
</comment>
<keyword evidence="5 7" id="KW-1133">Transmembrane helix</keyword>
<feature type="transmembrane region" description="Helical" evidence="7">
    <location>
        <begin position="181"/>
        <end position="198"/>
    </location>
</feature>
<proteinExistence type="inferred from homology"/>
<dbReference type="PANTHER" id="PTHR30213:SF0">
    <property type="entry name" value="UPF0761 MEMBRANE PROTEIN YIHY"/>
    <property type="match status" value="1"/>
</dbReference>
<sequence>MQLARRWGRLGASLAVFVARRFVANRLPEVASALTFTSLLALVPLMTISFAIFAAFPAFNQAEAELEAFIFGNFVPHASDAVQEYITRFRGNVGQLSAFGIVGLGVTSVLLLVTIESALNRLFLVRRQRSMIRRLLAYWALLTLGPIFFLVSVTLSSMLFAFANQAGGQELGNAVSFLGRVVPYVLAFAGYVVMYTVMPNRHVEVRDAAIGAGVAALLFEALKALFGLYVTTFPVYQTIYGAISVLPILLLWIYLAWVVTLVGAGITAALPEWRAASGVELVAAPRSGRLALAIEALRILRKAHRDGDDVRPHVLVRRLRMSPTALEQLFERLENAGYVRETRRHRWILAREIADLTLYDLMLAMDIQTRQPSLAGSPVAGLEGPIDEAIQMERSVFGVPLARVLDGDQPTPITPRPREAAD</sequence>
<evidence type="ECO:0000256" key="5">
    <source>
        <dbReference type="ARBA" id="ARBA00022989"/>
    </source>
</evidence>
<feature type="transmembrane region" description="Helical" evidence="7">
    <location>
        <begin position="96"/>
        <end position="115"/>
    </location>
</feature>
<dbReference type="NCBIfam" id="TIGR00765">
    <property type="entry name" value="yihY_not_rbn"/>
    <property type="match status" value="1"/>
</dbReference>
<name>A0A2M9G626_9PROT</name>
<dbReference type="PANTHER" id="PTHR30213">
    <property type="entry name" value="INNER MEMBRANE PROTEIN YHJD"/>
    <property type="match status" value="1"/>
</dbReference>
<feature type="transmembrane region" description="Helical" evidence="7">
    <location>
        <begin position="30"/>
        <end position="56"/>
    </location>
</feature>
<feature type="transmembrane region" description="Helical" evidence="7">
    <location>
        <begin position="239"/>
        <end position="264"/>
    </location>
</feature>
<keyword evidence="3" id="KW-0997">Cell inner membrane</keyword>
<dbReference type="Pfam" id="PF03631">
    <property type="entry name" value="Virul_fac_BrkB"/>
    <property type="match status" value="1"/>
</dbReference>
<accession>A0A2M9G626</accession>
<organism evidence="8 9">
    <name type="scientific">Minwuia thermotolerans</name>
    <dbReference type="NCBI Taxonomy" id="2056226"/>
    <lineage>
        <taxon>Bacteria</taxon>
        <taxon>Pseudomonadati</taxon>
        <taxon>Pseudomonadota</taxon>
        <taxon>Alphaproteobacteria</taxon>
        <taxon>Minwuiales</taxon>
        <taxon>Minwuiaceae</taxon>
        <taxon>Minwuia</taxon>
    </lineage>
</organism>
<dbReference type="EMBL" id="PHIG01000007">
    <property type="protein sequence ID" value="PJK31168.1"/>
    <property type="molecule type" value="Genomic_DNA"/>
</dbReference>
<evidence type="ECO:0000256" key="1">
    <source>
        <dbReference type="ARBA" id="ARBA00004651"/>
    </source>
</evidence>
<dbReference type="InterPro" id="IPR023679">
    <property type="entry name" value="UPF0761_bac"/>
</dbReference>
<dbReference type="Gene3D" id="1.10.10.10">
    <property type="entry name" value="Winged helix-like DNA-binding domain superfamily/Winged helix DNA-binding domain"/>
    <property type="match status" value="1"/>
</dbReference>
<keyword evidence="4 7" id="KW-0812">Transmembrane</keyword>
<dbReference type="Proteomes" id="UP000229498">
    <property type="component" value="Unassembled WGS sequence"/>
</dbReference>
<keyword evidence="6 7" id="KW-0472">Membrane</keyword>
<reference evidence="8 9" key="1">
    <citation type="submission" date="2017-11" db="EMBL/GenBank/DDBJ databases">
        <title>Draft genome sequence of Rhizobiales bacterium SY3-13.</title>
        <authorList>
            <person name="Sun C."/>
        </authorList>
    </citation>
    <scope>NUCLEOTIDE SEQUENCE [LARGE SCALE GENOMIC DNA]</scope>
    <source>
        <strain evidence="8 9">SY3-13</strain>
    </source>
</reference>
<dbReference type="GO" id="GO:0005886">
    <property type="term" value="C:plasma membrane"/>
    <property type="evidence" value="ECO:0007669"/>
    <property type="project" value="UniProtKB-SubCell"/>
</dbReference>
<dbReference type="AlphaFoldDB" id="A0A2M9G626"/>
<dbReference type="InterPro" id="IPR017039">
    <property type="entry name" value="Virul_fac_BrkB"/>
</dbReference>
<comment type="subcellular location">
    <subcellularLocation>
        <location evidence="1 7">Cell membrane</location>
        <topology evidence="1 7">Multi-pass membrane protein</topology>
    </subcellularLocation>
</comment>
<dbReference type="InterPro" id="IPR036388">
    <property type="entry name" value="WH-like_DNA-bd_sf"/>
</dbReference>
<keyword evidence="9" id="KW-1185">Reference proteome</keyword>